<name>A0A6J4TWP7_9SPHN</name>
<reference evidence="1" key="1">
    <citation type="submission" date="2020-02" db="EMBL/GenBank/DDBJ databases">
        <authorList>
            <person name="Meier V. D."/>
        </authorList>
    </citation>
    <scope>NUCLEOTIDE SEQUENCE</scope>
    <source>
        <strain evidence="1">AVDCRST_MAG23</strain>
    </source>
</reference>
<sequence length="39" mass="4550">MLDISHILVISQPTFLRRRLRAIVEGSFWSRARDSDGSY</sequence>
<proteinExistence type="predicted"/>
<dbReference type="AlphaFoldDB" id="A0A6J4TWP7"/>
<evidence type="ECO:0000313" key="1">
    <source>
        <dbReference type="EMBL" id="CAA9534223.1"/>
    </source>
</evidence>
<gene>
    <name evidence="1" type="ORF">AVDCRST_MAG23-1309</name>
</gene>
<accession>A0A6J4TWP7</accession>
<organism evidence="1">
    <name type="scientific">uncultured Sphingosinicella sp</name>
    <dbReference type="NCBI Taxonomy" id="478748"/>
    <lineage>
        <taxon>Bacteria</taxon>
        <taxon>Pseudomonadati</taxon>
        <taxon>Pseudomonadota</taxon>
        <taxon>Alphaproteobacteria</taxon>
        <taxon>Sphingomonadales</taxon>
        <taxon>Sphingosinicellaceae</taxon>
        <taxon>Sphingosinicella</taxon>
        <taxon>environmental samples</taxon>
    </lineage>
</organism>
<dbReference type="EMBL" id="CADCWD010000051">
    <property type="protein sequence ID" value="CAA9534223.1"/>
    <property type="molecule type" value="Genomic_DNA"/>
</dbReference>
<protein>
    <submittedName>
        <fullName evidence="1">Uncharacterized protein</fullName>
    </submittedName>
</protein>